<name>A0ABS3N7N8_9BACI</name>
<dbReference type="EMBL" id="JAGDEL010000021">
    <property type="protein sequence ID" value="MBO1514304.1"/>
    <property type="molecule type" value="Genomic_DNA"/>
</dbReference>
<keyword evidence="2" id="KW-1185">Reference proteome</keyword>
<evidence type="ECO:0000313" key="1">
    <source>
        <dbReference type="EMBL" id="MBO1514304.1"/>
    </source>
</evidence>
<comment type="caution">
    <text evidence="1">The sequence shown here is derived from an EMBL/GenBank/DDBJ whole genome shotgun (WGS) entry which is preliminary data.</text>
</comment>
<proteinExistence type="predicted"/>
<accession>A0ABS3N7N8</accession>
<dbReference type="RefSeq" id="WP_207981220.1">
    <property type="nucleotide sequence ID" value="NZ_JAGDEL010000021.1"/>
</dbReference>
<protein>
    <submittedName>
        <fullName evidence="1">Uncharacterized protein</fullName>
    </submittedName>
</protein>
<reference evidence="1 2" key="1">
    <citation type="submission" date="2021-03" db="EMBL/GenBank/DDBJ databases">
        <title>Whole genome sequence of Metabacillus bambusae BG109.</title>
        <authorList>
            <person name="Jeong J.W."/>
        </authorList>
    </citation>
    <scope>NUCLEOTIDE SEQUENCE [LARGE SCALE GENOMIC DNA]</scope>
    <source>
        <strain evidence="1 2">BG109</strain>
    </source>
</reference>
<dbReference type="Proteomes" id="UP000663981">
    <property type="component" value="Unassembled WGS sequence"/>
</dbReference>
<organism evidence="1 2">
    <name type="scientific">Metabacillus bambusae</name>
    <dbReference type="NCBI Taxonomy" id="2795218"/>
    <lineage>
        <taxon>Bacteria</taxon>
        <taxon>Bacillati</taxon>
        <taxon>Bacillota</taxon>
        <taxon>Bacilli</taxon>
        <taxon>Bacillales</taxon>
        <taxon>Bacillaceae</taxon>
        <taxon>Metabacillus</taxon>
    </lineage>
</organism>
<gene>
    <name evidence="1" type="ORF">I7822_22015</name>
</gene>
<sequence length="74" mass="8815">MNEKSFEMISDHAFRKVSPKYEEEIKVDTSKIVSDADFFNYVDKRIESARAHNERYTDELVKGIISFYENKMQD</sequence>
<evidence type="ECO:0000313" key="2">
    <source>
        <dbReference type="Proteomes" id="UP000663981"/>
    </source>
</evidence>